<feature type="domain" description="Sm" evidence="4">
    <location>
        <begin position="4"/>
        <end position="72"/>
    </location>
</feature>
<gene>
    <name evidence="5" type="ORF">HA237_06030</name>
    <name evidence="6" type="ORF">J4224_01265</name>
</gene>
<proteinExistence type="inferred from homology"/>
<dbReference type="PROSITE" id="PS52002">
    <property type="entry name" value="SM"/>
    <property type="match status" value="1"/>
</dbReference>
<dbReference type="GO" id="GO:0000398">
    <property type="term" value="P:mRNA splicing, via spliceosome"/>
    <property type="evidence" value="ECO:0007669"/>
    <property type="project" value="InterPro"/>
</dbReference>
<dbReference type="AlphaFoldDB" id="A0A7J4IYN6"/>
<dbReference type="InterPro" id="IPR010920">
    <property type="entry name" value="LSM_dom_sf"/>
</dbReference>
<dbReference type="InterPro" id="IPR016487">
    <property type="entry name" value="Lsm6/sSmF"/>
</dbReference>
<dbReference type="PANTHER" id="PTHR11021">
    <property type="entry name" value="SMALL NUCLEAR RIBONUCLEOPROTEIN F SNRNP-F"/>
    <property type="match status" value="1"/>
</dbReference>
<dbReference type="Pfam" id="PF01423">
    <property type="entry name" value="LSM"/>
    <property type="match status" value="1"/>
</dbReference>
<evidence type="ECO:0000313" key="7">
    <source>
        <dbReference type="Proteomes" id="UP000577419"/>
    </source>
</evidence>
<dbReference type="EMBL" id="JAGVWF010000018">
    <property type="protein sequence ID" value="MBS3059034.1"/>
    <property type="molecule type" value="Genomic_DNA"/>
</dbReference>
<dbReference type="Gene3D" id="2.30.30.100">
    <property type="match status" value="1"/>
</dbReference>
<organism evidence="5 7">
    <name type="scientific">Candidatus Iainarchaeum sp</name>
    <dbReference type="NCBI Taxonomy" id="3101447"/>
    <lineage>
        <taxon>Archaea</taxon>
        <taxon>Candidatus Iainarchaeota</taxon>
        <taxon>Candidatus Iainarchaeia</taxon>
        <taxon>Candidatus Iainarchaeales</taxon>
        <taxon>Candidatus Iainarchaeaceae</taxon>
        <taxon>Candidatus Iainarchaeum</taxon>
    </lineage>
</organism>
<evidence type="ECO:0000313" key="6">
    <source>
        <dbReference type="EMBL" id="MBS3059034.1"/>
    </source>
</evidence>
<dbReference type="Proteomes" id="UP000683213">
    <property type="component" value="Unassembled WGS sequence"/>
</dbReference>
<dbReference type="GO" id="GO:0003723">
    <property type="term" value="F:RNA binding"/>
    <property type="evidence" value="ECO:0007669"/>
    <property type="project" value="InterPro"/>
</dbReference>
<dbReference type="InterPro" id="IPR047575">
    <property type="entry name" value="Sm"/>
</dbReference>
<keyword evidence="3 5" id="KW-0687">Ribonucleoprotein</keyword>
<dbReference type="SMART" id="SM00651">
    <property type="entry name" value="Sm"/>
    <property type="match status" value="1"/>
</dbReference>
<comment type="caution">
    <text evidence="5">The sequence shown here is derived from an EMBL/GenBank/DDBJ whole genome shotgun (WGS) entry which is preliminary data.</text>
</comment>
<protein>
    <recommendedName>
        <fullName evidence="2">Putative snRNP Sm-like protein</fullName>
    </recommendedName>
</protein>
<dbReference type="GO" id="GO:1990904">
    <property type="term" value="C:ribonucleoprotein complex"/>
    <property type="evidence" value="ECO:0007669"/>
    <property type="project" value="UniProtKB-KW"/>
</dbReference>
<name>A0A7J4IYN6_9ARCH</name>
<dbReference type="CDD" id="cd01731">
    <property type="entry name" value="archaeal_Sm1"/>
    <property type="match status" value="1"/>
</dbReference>
<reference evidence="7" key="1">
    <citation type="journal article" date="2020" name="bioRxiv">
        <title>A rank-normalized archaeal taxonomy based on genome phylogeny resolves widespread incomplete and uneven classifications.</title>
        <authorList>
            <person name="Rinke C."/>
            <person name="Chuvochina M."/>
            <person name="Mussig A.J."/>
            <person name="Chaumeil P.-A."/>
            <person name="Waite D.W."/>
            <person name="Whitman W.B."/>
            <person name="Parks D.H."/>
            <person name="Hugenholtz P."/>
        </authorList>
    </citation>
    <scope>NUCLEOTIDE SEQUENCE [LARGE SCALE GENOMIC DNA]</scope>
</reference>
<reference evidence="6" key="2">
    <citation type="submission" date="2021-03" db="EMBL/GenBank/DDBJ databases">
        <authorList>
            <person name="Jaffe A."/>
        </authorList>
    </citation>
    <scope>NUCLEOTIDE SEQUENCE</scope>
    <source>
        <strain evidence="6">RIFCSPHIGHO2_01_FULL_GW2011_AR10_43_9</strain>
    </source>
</reference>
<sequence length="72" mass="8088">MSSRPFDLLNESIGKNVLVVLKDNISIRGKLKAFDIHMNIVLEDAEKLEDGEVKTKYGKLMVRGDNVLMISP</sequence>
<dbReference type="InterPro" id="IPR022901">
    <property type="entry name" value="snRNP_Sm-like_arc"/>
</dbReference>
<evidence type="ECO:0000259" key="4">
    <source>
        <dbReference type="PROSITE" id="PS52002"/>
    </source>
</evidence>
<dbReference type="SUPFAM" id="SSF50182">
    <property type="entry name" value="Sm-like ribonucleoproteins"/>
    <property type="match status" value="1"/>
</dbReference>
<dbReference type="EMBL" id="DUFG01000029">
    <property type="protein sequence ID" value="HIH08897.1"/>
    <property type="molecule type" value="Genomic_DNA"/>
</dbReference>
<evidence type="ECO:0000256" key="1">
    <source>
        <dbReference type="ARBA" id="ARBA00006850"/>
    </source>
</evidence>
<dbReference type="NCBIfam" id="NF001963">
    <property type="entry name" value="PRK00737.1"/>
    <property type="match status" value="1"/>
</dbReference>
<dbReference type="Proteomes" id="UP000577419">
    <property type="component" value="Unassembled WGS sequence"/>
</dbReference>
<evidence type="ECO:0000256" key="3">
    <source>
        <dbReference type="ARBA" id="ARBA00023274"/>
    </source>
</evidence>
<comment type="similarity">
    <text evidence="1">Belongs to the snRNP Sm proteins family.</text>
</comment>
<evidence type="ECO:0000256" key="2">
    <source>
        <dbReference type="ARBA" id="ARBA00021121"/>
    </source>
</evidence>
<accession>A0A7J4IYN6</accession>
<dbReference type="PANTHER" id="PTHR11021:SF0">
    <property type="entry name" value="SMALL NUCLEAR RIBONUCLEOPROTEIN F"/>
    <property type="match status" value="1"/>
</dbReference>
<reference evidence="6" key="3">
    <citation type="submission" date="2021-05" db="EMBL/GenBank/DDBJ databases">
        <title>Protein family content uncovers lineage relationships and bacterial pathway maintenance mechanisms in DPANN archaea.</title>
        <authorList>
            <person name="Castelle C.J."/>
            <person name="Meheust R."/>
            <person name="Jaffe A.L."/>
            <person name="Seitz K."/>
            <person name="Gong X."/>
            <person name="Baker B.J."/>
            <person name="Banfield J.F."/>
        </authorList>
    </citation>
    <scope>NUCLEOTIDE SEQUENCE</scope>
    <source>
        <strain evidence="6">RIFCSPHIGHO2_01_FULL_GW2011_AR10_43_9</strain>
    </source>
</reference>
<dbReference type="InterPro" id="IPR001163">
    <property type="entry name" value="Sm_dom_euk/arc"/>
</dbReference>
<evidence type="ECO:0000313" key="5">
    <source>
        <dbReference type="EMBL" id="HIH08897.1"/>
    </source>
</evidence>